<dbReference type="PRINTS" id="PR01438">
    <property type="entry name" value="UNVRSLSTRESS"/>
</dbReference>
<accession>A0ABR1FE98</accession>
<feature type="compositionally biased region" description="Basic and acidic residues" evidence="1">
    <location>
        <begin position="404"/>
        <end position="426"/>
    </location>
</feature>
<comment type="caution">
    <text evidence="3">The sequence shown here is derived from an EMBL/GenBank/DDBJ whole genome shotgun (WGS) entry which is preliminary data.</text>
</comment>
<dbReference type="Pfam" id="PF00582">
    <property type="entry name" value="Usp"/>
    <property type="match status" value="1"/>
</dbReference>
<feature type="region of interest" description="Disordered" evidence="1">
    <location>
        <begin position="1"/>
        <end position="68"/>
    </location>
</feature>
<protein>
    <recommendedName>
        <fullName evidence="2">UspA domain-containing protein</fullName>
    </recommendedName>
</protein>
<feature type="region of interest" description="Disordered" evidence="1">
    <location>
        <begin position="239"/>
        <end position="298"/>
    </location>
</feature>
<proteinExistence type="predicted"/>
<reference evidence="3 4" key="1">
    <citation type="submission" date="2024-03" db="EMBL/GenBank/DDBJ databases">
        <title>Genome-scale model development and genomic sequencing of the oleaginous clade Lipomyces.</title>
        <authorList>
            <consortium name="Lawrence Berkeley National Laboratory"/>
            <person name="Czajka J.J."/>
            <person name="Han Y."/>
            <person name="Kim J."/>
            <person name="Mondo S.J."/>
            <person name="Hofstad B.A."/>
            <person name="Robles A."/>
            <person name="Haridas S."/>
            <person name="Riley R."/>
            <person name="LaButti K."/>
            <person name="Pangilinan J."/>
            <person name="Andreopoulos W."/>
            <person name="Lipzen A."/>
            <person name="Yan J."/>
            <person name="Wang M."/>
            <person name="Ng V."/>
            <person name="Grigoriev I.V."/>
            <person name="Spatafora J.W."/>
            <person name="Magnuson J.K."/>
            <person name="Baker S.E."/>
            <person name="Pomraning K.R."/>
        </authorList>
    </citation>
    <scope>NUCLEOTIDE SEQUENCE [LARGE SCALE GENOMIC DNA]</scope>
    <source>
        <strain evidence="3 4">Phaff 52-87</strain>
    </source>
</reference>
<evidence type="ECO:0000313" key="4">
    <source>
        <dbReference type="Proteomes" id="UP001498771"/>
    </source>
</evidence>
<feature type="compositionally biased region" description="Polar residues" evidence="1">
    <location>
        <begin position="263"/>
        <end position="282"/>
    </location>
</feature>
<dbReference type="GeneID" id="90037287"/>
<feature type="domain" description="UspA" evidence="2">
    <location>
        <begin position="98"/>
        <end position="236"/>
    </location>
</feature>
<evidence type="ECO:0000313" key="3">
    <source>
        <dbReference type="EMBL" id="KAK7208181.1"/>
    </source>
</evidence>
<feature type="compositionally biased region" description="Low complexity" evidence="1">
    <location>
        <begin position="20"/>
        <end position="48"/>
    </location>
</feature>
<dbReference type="CDD" id="cd23659">
    <property type="entry name" value="USP_At3g01520-like"/>
    <property type="match status" value="1"/>
</dbReference>
<dbReference type="PANTHER" id="PTHR47815:SF1">
    <property type="entry name" value="UNIVERSAL STRESS PROTEIN A FAMILY PROTEIN C25B2.10"/>
    <property type="match status" value="1"/>
</dbReference>
<dbReference type="SUPFAM" id="SSF52402">
    <property type="entry name" value="Adenine nucleotide alpha hydrolases-like"/>
    <property type="match status" value="1"/>
</dbReference>
<feature type="compositionally biased region" description="Basic and acidic residues" evidence="1">
    <location>
        <begin position="248"/>
        <end position="257"/>
    </location>
</feature>
<feature type="compositionally biased region" description="Low complexity" evidence="1">
    <location>
        <begin position="289"/>
        <end position="298"/>
    </location>
</feature>
<dbReference type="InterPro" id="IPR014729">
    <property type="entry name" value="Rossmann-like_a/b/a_fold"/>
</dbReference>
<dbReference type="PANTHER" id="PTHR47815">
    <property type="entry name" value="UNIVERSAL STRESS PROTEIN A FAMILY PROTEIN C25B2.10"/>
    <property type="match status" value="1"/>
</dbReference>
<feature type="compositionally biased region" description="Low complexity" evidence="1">
    <location>
        <begin position="354"/>
        <end position="366"/>
    </location>
</feature>
<sequence>MSLSFVEPLRSSSRSRKLGVRGSSSRSRSRGPSTVRSPSRSAMRSPSAPRRRSSAGSDTPQKFQKRVGFDTFDNKDATDFSLTLQAKHADYTYTRLSRTFLCGTDQNDYSDYALEWLLDELVDDGDEVVCLRVVDPNAKISSSDSSLQEKVYRDEAYKLLSDIMDKNDEDKKISLILEFAVGKVQDMIQRMIEIYEPAVLIVGTRGKSLNGFQGLLPGSISKYCLQHSPVPVIVVRPSGKREKKKLKRQADPSRRTYMDIVENSKSVSTRTLTDSGHETTANKVEPTPSASSSSSNIASAATSVTDLSKLEKVHSVPDSSSTNLVNSLGHMSLHHHHHQSQQSPADSPQETGFAAADAARAALAAARKSSVTDSTATAPAEAATSAAPAAPPEIVIDDAEDEQTPSRETSDPLNKRPQNDDDDTGR</sequence>
<dbReference type="InterPro" id="IPR006015">
    <property type="entry name" value="Universal_stress_UspA"/>
</dbReference>
<evidence type="ECO:0000259" key="2">
    <source>
        <dbReference type="Pfam" id="PF00582"/>
    </source>
</evidence>
<dbReference type="RefSeq" id="XP_064771214.1">
    <property type="nucleotide sequence ID" value="XM_064911775.1"/>
</dbReference>
<feature type="region of interest" description="Disordered" evidence="1">
    <location>
        <begin position="332"/>
        <end position="426"/>
    </location>
</feature>
<organism evidence="3 4">
    <name type="scientific">Myxozyma melibiosi</name>
    <dbReference type="NCBI Taxonomy" id="54550"/>
    <lineage>
        <taxon>Eukaryota</taxon>
        <taxon>Fungi</taxon>
        <taxon>Dikarya</taxon>
        <taxon>Ascomycota</taxon>
        <taxon>Saccharomycotina</taxon>
        <taxon>Lipomycetes</taxon>
        <taxon>Lipomycetales</taxon>
        <taxon>Lipomycetaceae</taxon>
        <taxon>Myxozyma</taxon>
    </lineage>
</organism>
<feature type="compositionally biased region" description="Low complexity" evidence="1">
    <location>
        <begin position="374"/>
        <end position="388"/>
    </location>
</feature>
<dbReference type="Gene3D" id="3.40.50.620">
    <property type="entry name" value="HUPs"/>
    <property type="match status" value="1"/>
</dbReference>
<keyword evidence="4" id="KW-1185">Reference proteome</keyword>
<gene>
    <name evidence="3" type="ORF">BZA70DRAFT_273102</name>
</gene>
<evidence type="ECO:0000256" key="1">
    <source>
        <dbReference type="SAM" id="MobiDB-lite"/>
    </source>
</evidence>
<dbReference type="Proteomes" id="UP001498771">
    <property type="component" value="Unassembled WGS sequence"/>
</dbReference>
<name>A0ABR1FE98_9ASCO</name>
<dbReference type="InterPro" id="IPR006016">
    <property type="entry name" value="UspA"/>
</dbReference>
<dbReference type="EMBL" id="JBBJBU010000001">
    <property type="protein sequence ID" value="KAK7208181.1"/>
    <property type="molecule type" value="Genomic_DNA"/>
</dbReference>